<dbReference type="EMBL" id="MH816966">
    <property type="protein sequence ID" value="AYD85454.1"/>
    <property type="molecule type" value="Genomic_DNA"/>
</dbReference>
<evidence type="ECO:0000313" key="1">
    <source>
        <dbReference type="EMBL" id="AYD85454.1"/>
    </source>
</evidence>
<dbReference type="RefSeq" id="YP_009812991.1">
    <property type="nucleotide sequence ID" value="NC_048073.1"/>
</dbReference>
<dbReference type="Proteomes" id="UP000268320">
    <property type="component" value="Genome"/>
</dbReference>
<dbReference type="GeneID" id="55004066"/>
<proteinExistence type="predicted"/>
<organism evidence="1 2">
    <name type="scientific">Escherichia phage FEC19</name>
    <dbReference type="NCBI Taxonomy" id="2315486"/>
    <lineage>
        <taxon>Viruses</taxon>
        <taxon>Duplodnaviria</taxon>
        <taxon>Heunggongvirae</taxon>
        <taxon>Uroviricota</taxon>
        <taxon>Caudoviricetes</taxon>
        <taxon>Lindbergviridae</taxon>
        <taxon>Wifcevirus</taxon>
        <taxon>Wifcevirus FEC19</taxon>
    </lineage>
</organism>
<sequence>MNIVILYGENISDDDIEVAVDVYGIDEVKRVEEINGSNLNEIAKEAGCPSEEILVVTNDDLSSMDCLRRIFTDCQYLHSVQSVNKLRKAYADQFPC</sequence>
<accession>A0A386KK07</accession>
<protein>
    <submittedName>
        <fullName evidence="1">Uncharacterized protein</fullName>
    </submittedName>
</protein>
<keyword evidence="2" id="KW-1185">Reference proteome</keyword>
<dbReference type="KEGG" id="vg:55004066"/>
<reference evidence="1 2" key="1">
    <citation type="submission" date="2018-08" db="EMBL/GenBank/DDBJ databases">
        <title>Characterization and Complete Genome Sequence Analysis of a Lytic Bacteriophage FEC19 infecting Escherichia coli O157:H7.</title>
        <authorList>
            <person name="Fan C."/>
            <person name="Zhao C."/>
            <person name="Tie D."/>
            <person name="Sun Y."/>
        </authorList>
    </citation>
    <scope>NUCLEOTIDE SEQUENCE [LARGE SCALE GENOMIC DNA]</scope>
</reference>
<evidence type="ECO:0000313" key="2">
    <source>
        <dbReference type="Proteomes" id="UP000268320"/>
    </source>
</evidence>
<name>A0A386KK07_9CAUD</name>